<dbReference type="GO" id="GO:0016485">
    <property type="term" value="P:protein processing"/>
    <property type="evidence" value="ECO:0007669"/>
    <property type="project" value="TreeGrafter"/>
</dbReference>
<keyword evidence="4" id="KW-1185">Reference proteome</keyword>
<dbReference type="STRING" id="29170.A0A368H9G3"/>
<dbReference type="SUPFAM" id="SSF55486">
    <property type="entry name" value="Metalloproteases ('zincins'), catalytic domain"/>
    <property type="match status" value="1"/>
</dbReference>
<dbReference type="Proteomes" id="UP000252519">
    <property type="component" value="Unassembled WGS sequence"/>
</dbReference>
<dbReference type="InterPro" id="IPR000718">
    <property type="entry name" value="Peptidase_M13"/>
</dbReference>
<evidence type="ECO:0000256" key="1">
    <source>
        <dbReference type="ARBA" id="ARBA00007357"/>
    </source>
</evidence>
<dbReference type="AlphaFoldDB" id="A0A368H9G3"/>
<protein>
    <recommendedName>
        <fullName evidence="2">Peptidase M13 N-terminal domain-containing protein</fullName>
    </recommendedName>
</protein>
<dbReference type="GO" id="GO:0004222">
    <property type="term" value="F:metalloendopeptidase activity"/>
    <property type="evidence" value="ECO:0007669"/>
    <property type="project" value="InterPro"/>
</dbReference>
<dbReference type="OrthoDB" id="5873009at2759"/>
<organism evidence="3 4">
    <name type="scientific">Ancylostoma caninum</name>
    <name type="common">Dog hookworm</name>
    <dbReference type="NCBI Taxonomy" id="29170"/>
    <lineage>
        <taxon>Eukaryota</taxon>
        <taxon>Metazoa</taxon>
        <taxon>Ecdysozoa</taxon>
        <taxon>Nematoda</taxon>
        <taxon>Chromadorea</taxon>
        <taxon>Rhabditida</taxon>
        <taxon>Rhabditina</taxon>
        <taxon>Rhabditomorpha</taxon>
        <taxon>Strongyloidea</taxon>
        <taxon>Ancylostomatidae</taxon>
        <taxon>Ancylostomatinae</taxon>
        <taxon>Ancylostoma</taxon>
    </lineage>
</organism>
<comment type="similarity">
    <text evidence="1">Belongs to the peptidase M13 family.</text>
</comment>
<dbReference type="Gene3D" id="1.10.1380.10">
    <property type="entry name" value="Neutral endopeptidase , domain2"/>
    <property type="match status" value="1"/>
</dbReference>
<dbReference type="GO" id="GO:0005886">
    <property type="term" value="C:plasma membrane"/>
    <property type="evidence" value="ECO:0007669"/>
    <property type="project" value="TreeGrafter"/>
</dbReference>
<feature type="non-terminal residue" evidence="3">
    <location>
        <position position="1"/>
    </location>
</feature>
<dbReference type="PANTHER" id="PTHR11733:SF240">
    <property type="entry name" value="GH14155P-RELATED"/>
    <property type="match status" value="1"/>
</dbReference>
<comment type="caution">
    <text evidence="3">The sequence shown here is derived from an EMBL/GenBank/DDBJ whole genome shotgun (WGS) entry which is preliminary data.</text>
</comment>
<feature type="domain" description="Peptidase M13 N-terminal" evidence="2">
    <location>
        <begin position="28"/>
        <end position="243"/>
    </location>
</feature>
<name>A0A368H9G3_ANCCA</name>
<evidence type="ECO:0000313" key="4">
    <source>
        <dbReference type="Proteomes" id="UP000252519"/>
    </source>
</evidence>
<dbReference type="PANTHER" id="PTHR11733">
    <property type="entry name" value="ZINC METALLOPROTEASE FAMILY M13 NEPRILYSIN-RELATED"/>
    <property type="match status" value="1"/>
</dbReference>
<dbReference type="InterPro" id="IPR042089">
    <property type="entry name" value="Peptidase_M13_dom_2"/>
</dbReference>
<accession>A0A368H9G3</accession>
<sequence>TENFHRYCWTAGNFDYYFRASLNESVNPCDDFYQYACGNFKGETGFANVQYKIIEKMREQLNDKNYVKNAPGPVKMLSWFHEQCVSARLNWSEAAKDANVVMRALQDLAAGNRNYPEETQFPFYMLFQNETVKEFPTARGLSYLIGHLAGVYGVPSIIPLSVDTNWKDPYGKNGYALFMDQPATMMPYVAHAKTWDTLKPVLSSRIAINTAVFALLNDIEVDTYKVAKDAGDVADFDHLLAMKFW</sequence>
<dbReference type="InterPro" id="IPR008753">
    <property type="entry name" value="Peptidase_M13_N"/>
</dbReference>
<gene>
    <name evidence="3" type="ORF">ANCCAN_01400</name>
</gene>
<evidence type="ECO:0000259" key="2">
    <source>
        <dbReference type="Pfam" id="PF05649"/>
    </source>
</evidence>
<dbReference type="Pfam" id="PF05649">
    <property type="entry name" value="Peptidase_M13_N"/>
    <property type="match status" value="1"/>
</dbReference>
<dbReference type="Gene3D" id="3.40.390.10">
    <property type="entry name" value="Collagenase (Catalytic Domain)"/>
    <property type="match status" value="1"/>
</dbReference>
<dbReference type="InterPro" id="IPR024079">
    <property type="entry name" value="MetalloPept_cat_dom_sf"/>
</dbReference>
<proteinExistence type="inferred from homology"/>
<evidence type="ECO:0000313" key="3">
    <source>
        <dbReference type="EMBL" id="RCN52358.1"/>
    </source>
</evidence>
<reference evidence="3 4" key="1">
    <citation type="submission" date="2014-10" db="EMBL/GenBank/DDBJ databases">
        <title>Draft genome of the hookworm Ancylostoma caninum.</title>
        <authorList>
            <person name="Mitreva M."/>
        </authorList>
    </citation>
    <scope>NUCLEOTIDE SEQUENCE [LARGE SCALE GENOMIC DNA]</scope>
    <source>
        <strain evidence="3 4">Baltimore</strain>
    </source>
</reference>
<dbReference type="PROSITE" id="PS51885">
    <property type="entry name" value="NEPRILYSIN"/>
    <property type="match status" value="1"/>
</dbReference>
<dbReference type="EMBL" id="JOJR01000007">
    <property type="protein sequence ID" value="RCN52358.1"/>
    <property type="molecule type" value="Genomic_DNA"/>
</dbReference>